<gene>
    <name evidence="6" type="ORF">BSZ36_05665</name>
</gene>
<dbReference type="Gene3D" id="3.40.50.2300">
    <property type="match status" value="1"/>
</dbReference>
<dbReference type="InterPro" id="IPR039420">
    <property type="entry name" value="WalR-like"/>
</dbReference>
<comment type="caution">
    <text evidence="6">The sequence shown here is derived from an EMBL/GenBank/DDBJ whole genome shotgun (WGS) entry which is preliminary data.</text>
</comment>
<keyword evidence="1 3" id="KW-0597">Phosphoprotein</keyword>
<feature type="domain" description="HTH luxR-type" evidence="4">
    <location>
        <begin position="138"/>
        <end position="203"/>
    </location>
</feature>
<dbReference type="PROSITE" id="PS50110">
    <property type="entry name" value="RESPONSE_REGULATORY"/>
    <property type="match status" value="1"/>
</dbReference>
<dbReference type="InterPro" id="IPR000792">
    <property type="entry name" value="Tscrpt_reg_LuxR_C"/>
</dbReference>
<dbReference type="InParanoid" id="A0A259U446"/>
<dbReference type="SUPFAM" id="SSF52172">
    <property type="entry name" value="CheY-like"/>
    <property type="match status" value="1"/>
</dbReference>
<dbReference type="InterPro" id="IPR011006">
    <property type="entry name" value="CheY-like_superfamily"/>
</dbReference>
<protein>
    <recommendedName>
        <fullName evidence="8">DNA-binding response regulator</fullName>
    </recommendedName>
</protein>
<dbReference type="InterPro" id="IPR016032">
    <property type="entry name" value="Sig_transdc_resp-reg_C-effctor"/>
</dbReference>
<keyword evidence="7" id="KW-1185">Reference proteome</keyword>
<dbReference type="PRINTS" id="PR00038">
    <property type="entry name" value="HTHLUXR"/>
</dbReference>
<organism evidence="6 7">
    <name type="scientific">Rubricoccus marinus</name>
    <dbReference type="NCBI Taxonomy" id="716817"/>
    <lineage>
        <taxon>Bacteria</taxon>
        <taxon>Pseudomonadati</taxon>
        <taxon>Rhodothermota</taxon>
        <taxon>Rhodothermia</taxon>
        <taxon>Rhodothermales</taxon>
        <taxon>Rubricoccaceae</taxon>
        <taxon>Rubricoccus</taxon>
    </lineage>
</organism>
<dbReference type="SUPFAM" id="SSF46894">
    <property type="entry name" value="C-terminal effector domain of the bipartite response regulators"/>
    <property type="match status" value="1"/>
</dbReference>
<dbReference type="Proteomes" id="UP000216446">
    <property type="component" value="Unassembled WGS sequence"/>
</dbReference>
<dbReference type="Pfam" id="PF00072">
    <property type="entry name" value="Response_reg"/>
    <property type="match status" value="1"/>
</dbReference>
<dbReference type="GO" id="GO:0000160">
    <property type="term" value="P:phosphorelay signal transduction system"/>
    <property type="evidence" value="ECO:0007669"/>
    <property type="project" value="InterPro"/>
</dbReference>
<feature type="domain" description="Response regulatory" evidence="5">
    <location>
        <begin position="4"/>
        <end position="124"/>
    </location>
</feature>
<keyword evidence="2" id="KW-0238">DNA-binding</keyword>
<dbReference type="InterPro" id="IPR058245">
    <property type="entry name" value="NreC/VraR/RcsB-like_REC"/>
</dbReference>
<name>A0A259U446_9BACT</name>
<dbReference type="SMART" id="SM00448">
    <property type="entry name" value="REC"/>
    <property type="match status" value="1"/>
</dbReference>
<dbReference type="PROSITE" id="PS50043">
    <property type="entry name" value="HTH_LUXR_2"/>
    <property type="match status" value="1"/>
</dbReference>
<evidence type="ECO:0000313" key="6">
    <source>
        <dbReference type="EMBL" id="OZC04608.1"/>
    </source>
</evidence>
<evidence type="ECO:0008006" key="8">
    <source>
        <dbReference type="Google" id="ProtNLM"/>
    </source>
</evidence>
<accession>A0A259U446</accession>
<dbReference type="CDD" id="cd17535">
    <property type="entry name" value="REC_NarL-like"/>
    <property type="match status" value="1"/>
</dbReference>
<evidence type="ECO:0000259" key="5">
    <source>
        <dbReference type="PROSITE" id="PS50110"/>
    </source>
</evidence>
<sequence length="220" mass="23426">MAPAIFLVDDHSLTRAGLRLALATGLGARICGEASGAEEAYAGIERLRHAGQTVDLVVVDVTLACGNGLDLVRRLCESQGPPALVVSMHPPEVYASRAREAGARGFLSKSLDDEGLIAAARTVLAGRTVFGPDVPSVPCEGIEGLSDRELEVFCLLGRGYAPRHIADALDLSVSTVEAYRQRIRWKLGISSAPLLTRHAVAWTLEQERAQRAPLDAEHAA</sequence>
<dbReference type="EMBL" id="MQWB01000001">
    <property type="protein sequence ID" value="OZC04608.1"/>
    <property type="molecule type" value="Genomic_DNA"/>
</dbReference>
<reference evidence="6 7" key="1">
    <citation type="submission" date="2016-11" db="EMBL/GenBank/DDBJ databases">
        <title>Study of marine rhodopsin-containing bacteria.</title>
        <authorList>
            <person name="Yoshizawa S."/>
            <person name="Kumagai Y."/>
            <person name="Kogure K."/>
        </authorList>
    </citation>
    <scope>NUCLEOTIDE SEQUENCE [LARGE SCALE GENOMIC DNA]</scope>
    <source>
        <strain evidence="6 7">SG-29</strain>
    </source>
</reference>
<dbReference type="Pfam" id="PF00196">
    <property type="entry name" value="GerE"/>
    <property type="match status" value="1"/>
</dbReference>
<dbReference type="SMART" id="SM00421">
    <property type="entry name" value="HTH_LUXR"/>
    <property type="match status" value="1"/>
</dbReference>
<evidence type="ECO:0000256" key="1">
    <source>
        <dbReference type="ARBA" id="ARBA00022553"/>
    </source>
</evidence>
<dbReference type="CDD" id="cd06170">
    <property type="entry name" value="LuxR_C_like"/>
    <property type="match status" value="1"/>
</dbReference>
<dbReference type="PANTHER" id="PTHR43214:SF43">
    <property type="entry name" value="TWO-COMPONENT RESPONSE REGULATOR"/>
    <property type="match status" value="1"/>
</dbReference>
<dbReference type="AlphaFoldDB" id="A0A259U446"/>
<evidence type="ECO:0000313" key="7">
    <source>
        <dbReference type="Proteomes" id="UP000216446"/>
    </source>
</evidence>
<evidence type="ECO:0000259" key="4">
    <source>
        <dbReference type="PROSITE" id="PS50043"/>
    </source>
</evidence>
<feature type="modified residue" description="4-aspartylphosphate" evidence="3">
    <location>
        <position position="60"/>
    </location>
</feature>
<evidence type="ECO:0000256" key="3">
    <source>
        <dbReference type="PROSITE-ProRule" id="PRU00169"/>
    </source>
</evidence>
<dbReference type="PANTHER" id="PTHR43214">
    <property type="entry name" value="TWO-COMPONENT RESPONSE REGULATOR"/>
    <property type="match status" value="1"/>
</dbReference>
<dbReference type="InterPro" id="IPR001789">
    <property type="entry name" value="Sig_transdc_resp-reg_receiver"/>
</dbReference>
<evidence type="ECO:0000256" key="2">
    <source>
        <dbReference type="ARBA" id="ARBA00023125"/>
    </source>
</evidence>
<dbReference type="GO" id="GO:0006355">
    <property type="term" value="P:regulation of DNA-templated transcription"/>
    <property type="evidence" value="ECO:0007669"/>
    <property type="project" value="InterPro"/>
</dbReference>
<dbReference type="GO" id="GO:0003677">
    <property type="term" value="F:DNA binding"/>
    <property type="evidence" value="ECO:0007669"/>
    <property type="project" value="UniProtKB-KW"/>
</dbReference>
<proteinExistence type="predicted"/>